<protein>
    <submittedName>
        <fullName evidence="3">Porin family protein</fullName>
    </submittedName>
</protein>
<dbReference type="InterPro" id="IPR027385">
    <property type="entry name" value="Beta-barrel_OMP"/>
</dbReference>
<dbReference type="AlphaFoldDB" id="A0A538TT72"/>
<dbReference type="Pfam" id="PF13505">
    <property type="entry name" value="OMP_b-brl"/>
    <property type="match status" value="1"/>
</dbReference>
<evidence type="ECO:0000259" key="2">
    <source>
        <dbReference type="Pfam" id="PF13505"/>
    </source>
</evidence>
<evidence type="ECO:0000313" key="4">
    <source>
        <dbReference type="Proteomes" id="UP000316609"/>
    </source>
</evidence>
<proteinExistence type="predicted"/>
<feature type="domain" description="Outer membrane protein beta-barrel" evidence="2">
    <location>
        <begin position="51"/>
        <end position="219"/>
    </location>
</feature>
<dbReference type="InterPro" id="IPR011250">
    <property type="entry name" value="OMP/PagP_B-barrel"/>
</dbReference>
<evidence type="ECO:0000313" key="3">
    <source>
        <dbReference type="EMBL" id="TMQ66827.1"/>
    </source>
</evidence>
<sequence>MGLRSAVARRLSWIHAVRAARTMEGAETRPPTARVRAMRSEAMNIRNWVVITAGVSLIAATAFAQESPASRFDASLLGGIHAFNSNDTALPDHLFSVPAVVNVAYQITPELATEGDFTWLIPVQRKVDLGSGTKQDRKAPNVLAYQAGVRASLPLSTWTPYVAGGIGAMTFLSNNDSDRLPRLDESQTMFAVNFGGGAQLGLNARWGVRADFREFVAFPGKDTAGFSANGSADPIWMERGTLGLSYRY</sequence>
<comment type="caution">
    <text evidence="3">The sequence shown here is derived from an EMBL/GenBank/DDBJ whole genome shotgun (WGS) entry which is preliminary data.</text>
</comment>
<dbReference type="Proteomes" id="UP000316609">
    <property type="component" value="Unassembled WGS sequence"/>
</dbReference>
<evidence type="ECO:0000256" key="1">
    <source>
        <dbReference type="ARBA" id="ARBA00022729"/>
    </source>
</evidence>
<dbReference type="EMBL" id="VBOY01000053">
    <property type="protein sequence ID" value="TMQ66827.1"/>
    <property type="molecule type" value="Genomic_DNA"/>
</dbReference>
<name>A0A538TT72_UNCEI</name>
<reference evidence="3 4" key="1">
    <citation type="journal article" date="2019" name="Nat. Microbiol.">
        <title>Mediterranean grassland soil C-N compound turnover is dependent on rainfall and depth, and is mediated by genomically divergent microorganisms.</title>
        <authorList>
            <person name="Diamond S."/>
            <person name="Andeer P.F."/>
            <person name="Li Z."/>
            <person name="Crits-Christoph A."/>
            <person name="Burstein D."/>
            <person name="Anantharaman K."/>
            <person name="Lane K.R."/>
            <person name="Thomas B.C."/>
            <person name="Pan C."/>
            <person name="Northen T.R."/>
            <person name="Banfield J.F."/>
        </authorList>
    </citation>
    <scope>NUCLEOTIDE SEQUENCE [LARGE SCALE GENOMIC DNA]</scope>
    <source>
        <strain evidence="3">WS_8</strain>
    </source>
</reference>
<accession>A0A538TT72</accession>
<gene>
    <name evidence="3" type="ORF">E6K78_05975</name>
</gene>
<keyword evidence="1" id="KW-0732">Signal</keyword>
<dbReference type="SUPFAM" id="SSF56925">
    <property type="entry name" value="OMPA-like"/>
    <property type="match status" value="1"/>
</dbReference>
<organism evidence="3 4">
    <name type="scientific">Eiseniibacteriota bacterium</name>
    <dbReference type="NCBI Taxonomy" id="2212470"/>
    <lineage>
        <taxon>Bacteria</taxon>
        <taxon>Candidatus Eiseniibacteriota</taxon>
    </lineage>
</organism>
<dbReference type="Gene3D" id="2.40.160.20">
    <property type="match status" value="1"/>
</dbReference>